<dbReference type="PANTHER" id="PTHR34580:SF3">
    <property type="entry name" value="PROTEIN PAFB"/>
    <property type="match status" value="1"/>
</dbReference>
<dbReference type="InterPro" id="IPR013196">
    <property type="entry name" value="HTH_11"/>
</dbReference>
<dbReference type="PROSITE" id="PS52050">
    <property type="entry name" value="WYL"/>
    <property type="match status" value="1"/>
</dbReference>
<dbReference type="InterPro" id="IPR036390">
    <property type="entry name" value="WH_DNA-bd_sf"/>
</dbReference>
<dbReference type="PANTHER" id="PTHR34580">
    <property type="match status" value="1"/>
</dbReference>
<accession>A0A926KVA7</accession>
<dbReference type="Pfam" id="PF13280">
    <property type="entry name" value="WYL"/>
    <property type="match status" value="1"/>
</dbReference>
<dbReference type="Pfam" id="PF08279">
    <property type="entry name" value="HTH_11"/>
    <property type="match status" value="1"/>
</dbReference>
<dbReference type="Proteomes" id="UP000650466">
    <property type="component" value="Unassembled WGS sequence"/>
</dbReference>
<dbReference type="InterPro" id="IPR051534">
    <property type="entry name" value="CBASS_pafABC_assoc_protein"/>
</dbReference>
<protein>
    <submittedName>
        <fullName evidence="3">YafY family transcriptional regulator</fullName>
    </submittedName>
</protein>
<organism evidence="3 4">
    <name type="scientific">Paenibacillus sedimenti</name>
    <dbReference type="NCBI Taxonomy" id="2770274"/>
    <lineage>
        <taxon>Bacteria</taxon>
        <taxon>Bacillati</taxon>
        <taxon>Bacillota</taxon>
        <taxon>Bacilli</taxon>
        <taxon>Bacillales</taxon>
        <taxon>Paenibacillaceae</taxon>
        <taxon>Paenibacillus</taxon>
    </lineage>
</organism>
<gene>
    <name evidence="3" type="ORF">ICC18_32985</name>
</gene>
<dbReference type="SUPFAM" id="SSF46785">
    <property type="entry name" value="Winged helix' DNA-binding domain"/>
    <property type="match status" value="1"/>
</dbReference>
<dbReference type="Gene3D" id="1.10.10.10">
    <property type="entry name" value="Winged helix-like DNA-binding domain superfamily/Winged helix DNA-binding domain"/>
    <property type="match status" value="1"/>
</dbReference>
<comment type="caution">
    <text evidence="3">The sequence shown here is derived from an EMBL/GenBank/DDBJ whole genome shotgun (WGS) entry which is preliminary data.</text>
</comment>
<name>A0A926KVA7_9BACL</name>
<dbReference type="RefSeq" id="WP_188178586.1">
    <property type="nucleotide sequence ID" value="NZ_JACVVD010000029.1"/>
</dbReference>
<feature type="domain" description="Helix-turn-helix type 11" evidence="1">
    <location>
        <begin position="8"/>
        <end position="61"/>
    </location>
</feature>
<sequence>MSKADHMLSILWLLRSGRRMTAKQLANKLEIHIRTVYRYIDSLCASGAPIIADSGPNGGYRILNRFTESPLMFDMEEQKALVHASTFAHEVGYPFKEELNRAINKLKRYTNEEQLDQIERHMEGISIINPPIEEKQRDWLRILEEAAAWGRSVEMVYDNGKRETPSIREVDPYGIVHWKGSWYAVGYCNLRKAIRSFRVDRISRIAPGDRYFKRPSDFSAKDFLLRNLLPGASDSESLITVKIRGYGQALDLLCQHWLFSYTLVERKEGQALFRLSLPSLKSYVPYFLLPYGKSLVILEPDMLIERLVEVSRDISAHYESMLSVRIPESKG</sequence>
<dbReference type="InterPro" id="IPR026881">
    <property type="entry name" value="WYL_dom"/>
</dbReference>
<evidence type="ECO:0000313" key="4">
    <source>
        <dbReference type="Proteomes" id="UP000650466"/>
    </source>
</evidence>
<feature type="domain" description="WYL" evidence="2">
    <location>
        <begin position="139"/>
        <end position="205"/>
    </location>
</feature>
<dbReference type="InterPro" id="IPR036388">
    <property type="entry name" value="WH-like_DNA-bd_sf"/>
</dbReference>
<keyword evidence="4" id="KW-1185">Reference proteome</keyword>
<proteinExistence type="predicted"/>
<dbReference type="AlphaFoldDB" id="A0A926KVA7"/>
<evidence type="ECO:0000259" key="2">
    <source>
        <dbReference type="Pfam" id="PF13280"/>
    </source>
</evidence>
<evidence type="ECO:0000313" key="3">
    <source>
        <dbReference type="EMBL" id="MBD0384829.1"/>
    </source>
</evidence>
<evidence type="ECO:0000259" key="1">
    <source>
        <dbReference type="Pfam" id="PF08279"/>
    </source>
</evidence>
<reference evidence="3" key="1">
    <citation type="submission" date="2020-09" db="EMBL/GenBank/DDBJ databases">
        <title>Draft Genome Sequence of Paenibacillus sp. WST5.</title>
        <authorList>
            <person name="Bao Z."/>
        </authorList>
    </citation>
    <scope>NUCLEOTIDE SEQUENCE</scope>
    <source>
        <strain evidence="3">WST5</strain>
    </source>
</reference>
<dbReference type="EMBL" id="JACVVD010000029">
    <property type="protein sequence ID" value="MBD0384829.1"/>
    <property type="molecule type" value="Genomic_DNA"/>
</dbReference>